<feature type="compositionally biased region" description="Basic and acidic residues" evidence="6">
    <location>
        <begin position="104"/>
        <end position="129"/>
    </location>
</feature>
<comment type="caution">
    <text evidence="7">The sequence shown here is derived from an EMBL/GenBank/DDBJ whole genome shotgun (WGS) entry which is preliminary data.</text>
</comment>
<evidence type="ECO:0000313" key="7">
    <source>
        <dbReference type="EMBL" id="CAF1316651.1"/>
    </source>
</evidence>
<evidence type="ECO:0000313" key="8">
    <source>
        <dbReference type="Proteomes" id="UP000663864"/>
    </source>
</evidence>
<evidence type="ECO:0000256" key="6">
    <source>
        <dbReference type="SAM" id="MobiDB-lite"/>
    </source>
</evidence>
<evidence type="ECO:0000256" key="4">
    <source>
        <dbReference type="ARBA" id="ARBA00023136"/>
    </source>
</evidence>
<feature type="transmembrane region" description="Helical" evidence="5">
    <location>
        <begin position="276"/>
        <end position="300"/>
    </location>
</feature>
<comment type="subcellular location">
    <subcellularLocation>
        <location evidence="1 5">Membrane</location>
        <topology evidence="1 5">Multi-pass membrane protein</topology>
    </subcellularLocation>
</comment>
<dbReference type="GO" id="GO:0055038">
    <property type="term" value="C:recycling endosome membrane"/>
    <property type="evidence" value="ECO:0007669"/>
    <property type="project" value="TreeGrafter"/>
</dbReference>
<comment type="similarity">
    <text evidence="5">Belongs to the SCAMP family.</text>
</comment>
<feature type="region of interest" description="Disordered" evidence="6">
    <location>
        <begin position="1"/>
        <end position="129"/>
    </location>
</feature>
<gene>
    <name evidence="7" type="ORF">ZHD862_LOCUS28784</name>
</gene>
<proteinExistence type="inferred from homology"/>
<dbReference type="PANTHER" id="PTHR10687">
    <property type="entry name" value="SECRETORY CARRIER-ASSOCIATED MEMBRANE PROTEIN SCAMP"/>
    <property type="match status" value="1"/>
</dbReference>
<feature type="transmembrane region" description="Helical" evidence="5">
    <location>
        <begin position="196"/>
        <end position="217"/>
    </location>
</feature>
<evidence type="ECO:0000256" key="3">
    <source>
        <dbReference type="ARBA" id="ARBA00022989"/>
    </source>
</evidence>
<dbReference type="GO" id="GO:0032588">
    <property type="term" value="C:trans-Golgi network membrane"/>
    <property type="evidence" value="ECO:0007669"/>
    <property type="project" value="TreeGrafter"/>
</dbReference>
<comment type="caution">
    <text evidence="5">Lacks conserved residue(s) required for the propagation of feature annotation.</text>
</comment>
<reference evidence="7" key="1">
    <citation type="submission" date="2021-02" db="EMBL/GenBank/DDBJ databases">
        <authorList>
            <person name="Nowell W R."/>
        </authorList>
    </citation>
    <scope>NUCLEOTIDE SEQUENCE</scope>
</reference>
<evidence type="ECO:0000256" key="1">
    <source>
        <dbReference type="ARBA" id="ARBA00004141"/>
    </source>
</evidence>
<keyword evidence="4 5" id="KW-0472">Membrane</keyword>
<dbReference type="Proteomes" id="UP000663864">
    <property type="component" value="Unassembled WGS sequence"/>
</dbReference>
<dbReference type="EMBL" id="CAJNOT010002449">
    <property type="protein sequence ID" value="CAF1316651.1"/>
    <property type="molecule type" value="Genomic_DNA"/>
</dbReference>
<protein>
    <recommendedName>
        <fullName evidence="5">Secretory carrier-associated membrane protein</fullName>
        <shortName evidence="5">Secretory carrier membrane protein</shortName>
    </recommendedName>
</protein>
<dbReference type="AlphaFoldDB" id="A0A815EZ35"/>
<organism evidence="7 8">
    <name type="scientific">Rotaria sordida</name>
    <dbReference type="NCBI Taxonomy" id="392033"/>
    <lineage>
        <taxon>Eukaryota</taxon>
        <taxon>Metazoa</taxon>
        <taxon>Spiralia</taxon>
        <taxon>Gnathifera</taxon>
        <taxon>Rotifera</taxon>
        <taxon>Eurotatoria</taxon>
        <taxon>Bdelloidea</taxon>
        <taxon>Philodinida</taxon>
        <taxon>Philodinidae</taxon>
        <taxon>Rotaria</taxon>
    </lineage>
</organism>
<evidence type="ECO:0000256" key="5">
    <source>
        <dbReference type="RuleBase" id="RU363122"/>
    </source>
</evidence>
<keyword evidence="2 5" id="KW-0812">Transmembrane</keyword>
<feature type="transmembrane region" description="Helical" evidence="5">
    <location>
        <begin position="229"/>
        <end position="246"/>
    </location>
</feature>
<name>A0A815EZ35_9BILA</name>
<feature type="transmembrane region" description="Helical" evidence="5">
    <location>
        <begin position="320"/>
        <end position="340"/>
    </location>
</feature>
<accession>A0A815EZ35</accession>
<dbReference type="Pfam" id="PF04144">
    <property type="entry name" value="SCAMP"/>
    <property type="match status" value="1"/>
</dbReference>
<keyword evidence="5" id="KW-0813">Transport</keyword>
<feature type="transmembrane region" description="Helical" evidence="5">
    <location>
        <begin position="252"/>
        <end position="269"/>
    </location>
</feature>
<evidence type="ECO:0000256" key="2">
    <source>
        <dbReference type="ARBA" id="ARBA00022692"/>
    </source>
</evidence>
<feature type="compositionally biased region" description="Polar residues" evidence="6">
    <location>
        <begin position="1"/>
        <end position="30"/>
    </location>
</feature>
<dbReference type="GO" id="GO:0015031">
    <property type="term" value="P:protein transport"/>
    <property type="evidence" value="ECO:0007669"/>
    <property type="project" value="InterPro"/>
</dbReference>
<feature type="transmembrane region" description="Helical" evidence="5">
    <location>
        <begin position="166"/>
        <end position="190"/>
    </location>
</feature>
<dbReference type="InterPro" id="IPR007273">
    <property type="entry name" value="SCAMP"/>
</dbReference>
<feature type="compositionally biased region" description="Pro residues" evidence="6">
    <location>
        <begin position="45"/>
        <end position="55"/>
    </location>
</feature>
<keyword evidence="3 5" id="KW-1133">Transmembrane helix</keyword>
<sequence>MNYNDDYNPFADSSIQQATASSFSNQQPVNEYNPFAKTATTAQPALPPPPPPPSQQPNIAAVLPPTQPATYQSPFYASSAPPPNTVQRPIETPTRVDLSQYERQQAELEQREKRLADRERALSDSTKLQKGEKNFPPLPKFCPCGPCFYQDISIEIPSQFQIWVRYLYYLWLMYSATLFLNMIAALSYFVVDKNGAATFGLSLVYLFLFIPSSYICWFRPIYRAFREDSAANFMIFFLVFFIQLIITTLQFLGVANFGCGFILMIKLFTAGGSKIAVGLIVMIVTFSFALVAAAGGLLLIKVNGFARLGLMATNKAVGTMMIILGSLWSLISLLSVLLTIRVHRLYRQSGASLEQAQREFQSAFVNNPTVRGAAREVATAGINEAVRSNDNQQRPIY</sequence>
<dbReference type="PANTHER" id="PTHR10687:SF61">
    <property type="entry name" value="SECRETORY CARRIER-ASSOCIATED MEMBRANE PROTEIN"/>
    <property type="match status" value="1"/>
</dbReference>